<dbReference type="KEGG" id="xya:ET471_16380"/>
<reference evidence="2 3" key="1">
    <citation type="submission" date="2019-01" db="EMBL/GenBank/DDBJ databases">
        <title>Genome sequencing of strain FW10M-9.</title>
        <authorList>
            <person name="Heo J."/>
            <person name="Kim S.-J."/>
            <person name="Kim J.-S."/>
            <person name="Hong S.-B."/>
            <person name="Kwon S.-W."/>
        </authorList>
    </citation>
    <scope>NUCLEOTIDE SEQUENCE [LARGE SCALE GENOMIC DNA]</scope>
    <source>
        <strain evidence="2 3">FW10M-9</strain>
    </source>
</reference>
<keyword evidence="3" id="KW-1185">Reference proteome</keyword>
<dbReference type="EMBL" id="CP035493">
    <property type="protein sequence ID" value="QAY71411.1"/>
    <property type="molecule type" value="Genomic_DNA"/>
</dbReference>
<evidence type="ECO:0000313" key="2">
    <source>
        <dbReference type="EMBL" id="QAY71411.1"/>
    </source>
</evidence>
<organism evidence="2 3">
    <name type="scientific">Xylanimonas protaetiae</name>
    <dbReference type="NCBI Taxonomy" id="2509457"/>
    <lineage>
        <taxon>Bacteria</taxon>
        <taxon>Bacillati</taxon>
        <taxon>Actinomycetota</taxon>
        <taxon>Actinomycetes</taxon>
        <taxon>Micrococcales</taxon>
        <taxon>Promicromonosporaceae</taxon>
        <taxon>Xylanimonas</taxon>
    </lineage>
</organism>
<gene>
    <name evidence="2" type="ORF">ET471_16380</name>
</gene>
<dbReference type="AlphaFoldDB" id="A0A4V0YGJ3"/>
<feature type="chain" id="PRO_5039500050" evidence="1">
    <location>
        <begin position="31"/>
        <end position="104"/>
    </location>
</feature>
<feature type="signal peptide" evidence="1">
    <location>
        <begin position="1"/>
        <end position="30"/>
    </location>
</feature>
<keyword evidence="1" id="KW-0732">Signal</keyword>
<name>A0A4V0YGJ3_9MICO</name>
<proteinExistence type="predicted"/>
<dbReference type="Proteomes" id="UP000292118">
    <property type="component" value="Chromosome"/>
</dbReference>
<sequence length="104" mass="10128">MHRFMRKLAVVGVAGAIGVGGVAMASPALAGTWSGTQTCPGSIFVKSTGTKGGTGSITVYAAGHSFTDSTQKTGVQYTVVGAYSSGSWSVSGAGATAGIGYCGT</sequence>
<evidence type="ECO:0000256" key="1">
    <source>
        <dbReference type="SAM" id="SignalP"/>
    </source>
</evidence>
<accession>A0A4V0YGJ3</accession>
<evidence type="ECO:0000313" key="3">
    <source>
        <dbReference type="Proteomes" id="UP000292118"/>
    </source>
</evidence>
<protein>
    <submittedName>
        <fullName evidence="2">Transporter</fullName>
    </submittedName>
</protein>